<evidence type="ECO:0000313" key="2">
    <source>
        <dbReference type="Proteomes" id="UP001153269"/>
    </source>
</evidence>
<proteinExistence type="predicted"/>
<keyword evidence="2" id="KW-1185">Reference proteome</keyword>
<name>A0A9N7Z7I4_PLEPL</name>
<protein>
    <submittedName>
        <fullName evidence="1">Uncharacterized protein</fullName>
    </submittedName>
</protein>
<dbReference type="AlphaFoldDB" id="A0A9N7Z7I4"/>
<comment type="caution">
    <text evidence="1">The sequence shown here is derived from an EMBL/GenBank/DDBJ whole genome shotgun (WGS) entry which is preliminary data.</text>
</comment>
<sequence length="163" mass="17824">MYYAFLATCGIVPAYGLVWIVQWRESGALNKEPEQLGPLRRPTENPSGECLNDAGSFTCSRRWTSLELIAAFSRGTAELPDGKAEEEIPQPLRAVAKVPPTGWSCFLLQMASVRAEQVQGLQANCSDMSDMLVCLVTPHSFTATKVGPTPLRRARPEQLAAET</sequence>
<organism evidence="1 2">
    <name type="scientific">Pleuronectes platessa</name>
    <name type="common">European plaice</name>
    <dbReference type="NCBI Taxonomy" id="8262"/>
    <lineage>
        <taxon>Eukaryota</taxon>
        <taxon>Metazoa</taxon>
        <taxon>Chordata</taxon>
        <taxon>Craniata</taxon>
        <taxon>Vertebrata</taxon>
        <taxon>Euteleostomi</taxon>
        <taxon>Actinopterygii</taxon>
        <taxon>Neopterygii</taxon>
        <taxon>Teleostei</taxon>
        <taxon>Neoteleostei</taxon>
        <taxon>Acanthomorphata</taxon>
        <taxon>Carangaria</taxon>
        <taxon>Pleuronectiformes</taxon>
        <taxon>Pleuronectoidei</taxon>
        <taxon>Pleuronectidae</taxon>
        <taxon>Pleuronectes</taxon>
    </lineage>
</organism>
<evidence type="ECO:0000313" key="1">
    <source>
        <dbReference type="EMBL" id="CAB1458323.1"/>
    </source>
</evidence>
<dbReference type="EMBL" id="CADEAL010004383">
    <property type="protein sequence ID" value="CAB1458323.1"/>
    <property type="molecule type" value="Genomic_DNA"/>
</dbReference>
<reference evidence="1" key="1">
    <citation type="submission" date="2020-03" db="EMBL/GenBank/DDBJ databases">
        <authorList>
            <person name="Weist P."/>
        </authorList>
    </citation>
    <scope>NUCLEOTIDE SEQUENCE</scope>
</reference>
<gene>
    <name evidence="1" type="ORF">PLEPLA_LOCUS46153</name>
</gene>
<dbReference type="Proteomes" id="UP001153269">
    <property type="component" value="Unassembled WGS sequence"/>
</dbReference>
<accession>A0A9N7Z7I4</accession>